<feature type="transmembrane region" description="Helical" evidence="6">
    <location>
        <begin position="158"/>
        <end position="176"/>
    </location>
</feature>
<evidence type="ECO:0000256" key="5">
    <source>
        <dbReference type="ARBA" id="ARBA00023136"/>
    </source>
</evidence>
<feature type="transmembrane region" description="Helical" evidence="6">
    <location>
        <begin position="188"/>
        <end position="208"/>
    </location>
</feature>
<dbReference type="eggNOG" id="COG3714">
    <property type="taxonomic scope" value="Bacteria"/>
</dbReference>
<evidence type="ECO:0000313" key="8">
    <source>
        <dbReference type="Proteomes" id="UP000003111"/>
    </source>
</evidence>
<protein>
    <submittedName>
        <fullName evidence="7">YhhN-like protein</fullName>
    </submittedName>
</protein>
<feature type="transmembrane region" description="Helical" evidence="6">
    <location>
        <begin position="74"/>
        <end position="95"/>
    </location>
</feature>
<evidence type="ECO:0000256" key="4">
    <source>
        <dbReference type="ARBA" id="ARBA00022989"/>
    </source>
</evidence>
<keyword evidence="4 6" id="KW-1133">Transmembrane helix</keyword>
<dbReference type="PANTHER" id="PTHR31885">
    <property type="entry name" value="GH04784P"/>
    <property type="match status" value="1"/>
</dbReference>
<feature type="transmembrane region" description="Helical" evidence="6">
    <location>
        <begin position="134"/>
        <end position="152"/>
    </location>
</feature>
<keyword evidence="5 6" id="KW-0472">Membrane</keyword>
<name>E2SBX0_9ACTN</name>
<dbReference type="STRING" id="585531.HMPREF0063_11529"/>
<keyword evidence="3 6" id="KW-0812">Transmembrane</keyword>
<comment type="similarity">
    <text evidence="2">Belongs to the TMEM86 family.</text>
</comment>
<dbReference type="RefSeq" id="WP_007078871.1">
    <property type="nucleotide sequence ID" value="NZ_CM001024.1"/>
</dbReference>
<gene>
    <name evidence="7" type="ORF">HMPREF0063_11529</name>
</gene>
<dbReference type="PANTHER" id="PTHR31885:SF6">
    <property type="entry name" value="GH04784P"/>
    <property type="match status" value="1"/>
</dbReference>
<evidence type="ECO:0000256" key="2">
    <source>
        <dbReference type="ARBA" id="ARBA00007375"/>
    </source>
</evidence>
<organism evidence="7 8">
    <name type="scientific">Aeromicrobium marinum DSM 15272</name>
    <dbReference type="NCBI Taxonomy" id="585531"/>
    <lineage>
        <taxon>Bacteria</taxon>
        <taxon>Bacillati</taxon>
        <taxon>Actinomycetota</taxon>
        <taxon>Actinomycetes</taxon>
        <taxon>Propionibacteriales</taxon>
        <taxon>Nocardioidaceae</taxon>
        <taxon>Aeromicrobium</taxon>
    </lineage>
</organism>
<dbReference type="InterPro" id="IPR012506">
    <property type="entry name" value="TMEM86B-like"/>
</dbReference>
<comment type="caution">
    <text evidence="7">The sequence shown here is derived from an EMBL/GenBank/DDBJ whole genome shotgun (WGS) entry which is preliminary data.</text>
</comment>
<sequence length="227" mass="23679">MPDLRSPWWQAFVAVCGIHLVLLAADATPWDSITKCLAAPLLVGWVLAERGPRILAVALTFCLGGDLFLEIESLFVFGMVSFALAHVCFTAWFVSRGALDGLRARPAVPAALVLAAVVLVAVVWGGVDDAVVRYALPFYALLLVGTAATALATDRVAGIGGLLFLVSDAVIALGVADRIDDTAVWAKLTIMVLYFAAIALLTAGATSLPHRAVDSRPNPAAGGISTV</sequence>
<comment type="subcellular location">
    <subcellularLocation>
        <location evidence="1">Membrane</location>
        <topology evidence="1">Multi-pass membrane protein</topology>
    </subcellularLocation>
</comment>
<dbReference type="EMBL" id="ACLF03000005">
    <property type="protein sequence ID" value="EFQ83256.1"/>
    <property type="molecule type" value="Genomic_DNA"/>
</dbReference>
<dbReference type="Proteomes" id="UP000003111">
    <property type="component" value="Unassembled WGS sequence"/>
</dbReference>
<dbReference type="GO" id="GO:0016787">
    <property type="term" value="F:hydrolase activity"/>
    <property type="evidence" value="ECO:0007669"/>
    <property type="project" value="TreeGrafter"/>
</dbReference>
<feature type="transmembrane region" description="Helical" evidence="6">
    <location>
        <begin position="107"/>
        <end position="127"/>
    </location>
</feature>
<accession>E2SBX0</accession>
<evidence type="ECO:0000256" key="1">
    <source>
        <dbReference type="ARBA" id="ARBA00004141"/>
    </source>
</evidence>
<dbReference type="Pfam" id="PF07947">
    <property type="entry name" value="YhhN"/>
    <property type="match status" value="1"/>
</dbReference>
<reference evidence="7" key="1">
    <citation type="submission" date="2010-08" db="EMBL/GenBank/DDBJ databases">
        <authorList>
            <person name="Muzny D."/>
            <person name="Qin X."/>
            <person name="Buhay C."/>
            <person name="Dugan-Rocha S."/>
            <person name="Ding Y."/>
            <person name="Chen G."/>
            <person name="Hawes A."/>
            <person name="Holder M."/>
            <person name="Jhangiani S."/>
            <person name="Johnson A."/>
            <person name="Khan Z."/>
            <person name="Li Z."/>
            <person name="Liu W."/>
            <person name="Liu X."/>
            <person name="Perez L."/>
            <person name="Shen H."/>
            <person name="Wang Q."/>
            <person name="Watt J."/>
            <person name="Xi L."/>
            <person name="Xin Y."/>
            <person name="Zhou J."/>
            <person name="Deng J."/>
            <person name="Jiang H."/>
            <person name="Liu Y."/>
            <person name="Qu J."/>
            <person name="Song X.-Z."/>
            <person name="Zhang L."/>
            <person name="Villasana D."/>
            <person name="Johnson A."/>
            <person name="Liu J."/>
            <person name="Liyanage D."/>
            <person name="Lorensuhewa L."/>
            <person name="Robinson T."/>
            <person name="Song A."/>
            <person name="Song B.-B."/>
            <person name="Dinh H."/>
            <person name="Thornton R."/>
            <person name="Coyle M."/>
            <person name="Francisco L."/>
            <person name="Jackson L."/>
            <person name="Javaid M."/>
            <person name="Korchina V."/>
            <person name="Kovar C."/>
            <person name="Mata R."/>
            <person name="Mathew T."/>
            <person name="Ngo R."/>
            <person name="Nguyen L."/>
            <person name="Nguyen N."/>
            <person name="Okwuonu G."/>
            <person name="Ongeri F."/>
            <person name="Pham C."/>
            <person name="Simmons D."/>
            <person name="Wilczek-Boney K."/>
            <person name="Hale W."/>
            <person name="Jakkamsetti A."/>
            <person name="Pham P."/>
            <person name="Ruth R."/>
            <person name="San Lucas F."/>
            <person name="Warren J."/>
            <person name="Zhang J."/>
            <person name="Zhao Z."/>
            <person name="Zhou C."/>
            <person name="Zhu D."/>
            <person name="Lee S."/>
            <person name="Bess C."/>
            <person name="Blankenburg K."/>
            <person name="Forbes L."/>
            <person name="Fu Q."/>
            <person name="Gubbala S."/>
            <person name="Hirani K."/>
            <person name="Jayaseelan J.C."/>
            <person name="Lara F."/>
            <person name="Munidasa M."/>
            <person name="Palculict T."/>
            <person name="Patil S."/>
            <person name="Pu L.-L."/>
            <person name="Saada N."/>
            <person name="Tang L."/>
            <person name="Weissenberger G."/>
            <person name="Zhu Y."/>
            <person name="Hemphill L."/>
            <person name="Shang Y."/>
            <person name="Youmans B."/>
            <person name="Ayvaz T."/>
            <person name="Ross M."/>
            <person name="Santibanez J."/>
            <person name="Aqrawi P."/>
            <person name="Gross S."/>
            <person name="Joshi V."/>
            <person name="Fowler G."/>
            <person name="Nazareth L."/>
            <person name="Reid J."/>
            <person name="Worley K."/>
            <person name="Petrosino J."/>
            <person name="Highlander S."/>
            <person name="Gibbs R."/>
        </authorList>
    </citation>
    <scope>NUCLEOTIDE SEQUENCE [LARGE SCALE GENOMIC DNA]</scope>
    <source>
        <strain evidence="7">DSM 15272</strain>
    </source>
</reference>
<dbReference type="GO" id="GO:0016020">
    <property type="term" value="C:membrane"/>
    <property type="evidence" value="ECO:0007669"/>
    <property type="project" value="UniProtKB-SubCell"/>
</dbReference>
<evidence type="ECO:0000256" key="6">
    <source>
        <dbReference type="SAM" id="Phobius"/>
    </source>
</evidence>
<dbReference type="AlphaFoldDB" id="E2SBX0"/>
<proteinExistence type="inferred from homology"/>
<evidence type="ECO:0000256" key="3">
    <source>
        <dbReference type="ARBA" id="ARBA00022692"/>
    </source>
</evidence>
<dbReference type="HOGENOM" id="CLU_079086_5_1_11"/>
<evidence type="ECO:0000313" key="7">
    <source>
        <dbReference type="EMBL" id="EFQ83256.1"/>
    </source>
</evidence>
<dbReference type="OrthoDB" id="4227931at2"/>
<keyword evidence="8" id="KW-1185">Reference proteome</keyword>